<sequence>MSDQNHTKNVASLAVIDYEALVNKDAAEIQKLVHAGQAVGMFYLDLRGARTRAIFEDMPIIFKTGNEFFNLPPDCVEKTESLRTGMERGYHPSKTFEAYEIPRDEYESGKWVLPSTFEPQQERITRTMRAFHEAVQTVLTELCASVGVTIPELVNDFTIPSDTALKLVFKPPIHDAGKVINGAHTDFGLATLLWYDEETTQIPVYDEQGKQTDVWQTIPVVEGSVLINVADELAARSNGRLHSTVHRVVAPPGAKRGASVPASYEGEQLAFDARVVSVLASKLPERLTLELRTDEGITKANVESKSLDETTWEKLKGLNPESLVHVTGRISLLGPKVVYGDNHATAKKETAATLTVTDLTIVAQACPNLPSLNTNELDLGERLNNRILDLRNAGNGAIIKLLSQTCQLIVEFLSSNGFHWIHTPRIISHTVTGDEEYFHLPYFGGDAWLAQNSQYQNQTVLSMDMQRIFDIGPAFRAEKKSRASGRHLTEFTCLGTGMMFQEDYHEVMDMMESMLLFVFRGLQERKQCRDLIESVKKYYPAAREFRIGLDKHGKVPRISFMQAKQLLREELGMNADDNQDLSEVEEAALGRLFRTSPHLGQTDVFTIDQYPAFCRPFNSHPSPGSTGLTNAWDTIVGGREVCSGSQRINRYEEVRSAMANANISPDSKEWGPYLSAFKAGMPLHGGLGLGVNRLLQGFLGLDDVREVTLYPRDANRTAP</sequence>
<dbReference type="EMBL" id="CP055898">
    <property type="protein sequence ID" value="QKX54309.1"/>
    <property type="molecule type" value="Genomic_DNA"/>
</dbReference>
<evidence type="ECO:0000256" key="5">
    <source>
        <dbReference type="ARBA" id="ARBA00022598"/>
    </source>
</evidence>
<dbReference type="InterPro" id="IPR004523">
    <property type="entry name" value="Asp-tRNA_synthase_2"/>
</dbReference>
<gene>
    <name evidence="12" type="ORF">TRUGW13939_01395</name>
</gene>
<dbReference type="InterPro" id="IPR044861">
    <property type="entry name" value="IPNS-like_FE2OG_OXY"/>
</dbReference>
<dbReference type="GO" id="GO:0004815">
    <property type="term" value="F:aspartate-tRNA ligase activity"/>
    <property type="evidence" value="ECO:0007669"/>
    <property type="project" value="UniProtKB-EC"/>
</dbReference>
<reference evidence="13" key="1">
    <citation type="submission" date="2020-06" db="EMBL/GenBank/DDBJ databases">
        <title>A chromosome-scale genome assembly of Talaromyces rugulosus W13939.</title>
        <authorList>
            <person name="Wang B."/>
            <person name="Guo L."/>
            <person name="Ye K."/>
            <person name="Wang L."/>
        </authorList>
    </citation>
    <scope>NUCLEOTIDE SEQUENCE [LARGE SCALE GENOMIC DNA]</scope>
    <source>
        <strain evidence="13">W13939</strain>
    </source>
</reference>
<evidence type="ECO:0000313" key="13">
    <source>
        <dbReference type="Proteomes" id="UP000509510"/>
    </source>
</evidence>
<dbReference type="SUPFAM" id="SSF55681">
    <property type="entry name" value="Class II aaRS and biotin synthetases"/>
    <property type="match status" value="1"/>
</dbReference>
<dbReference type="AlphaFoldDB" id="A0A7H8QK80"/>
<evidence type="ECO:0000256" key="6">
    <source>
        <dbReference type="ARBA" id="ARBA00022741"/>
    </source>
</evidence>
<dbReference type="PANTHER" id="PTHR43450">
    <property type="entry name" value="ASPARTYL-TRNA SYNTHETASE"/>
    <property type="match status" value="1"/>
</dbReference>
<dbReference type="InterPro" id="IPR027443">
    <property type="entry name" value="IPNS-like_sf"/>
</dbReference>
<dbReference type="GeneID" id="55988906"/>
<dbReference type="RefSeq" id="XP_035340488.1">
    <property type="nucleotide sequence ID" value="XM_035484595.1"/>
</dbReference>
<dbReference type="PROSITE" id="PS50862">
    <property type="entry name" value="AA_TRNA_LIGASE_II"/>
    <property type="match status" value="1"/>
</dbReference>
<dbReference type="InterPro" id="IPR002312">
    <property type="entry name" value="Asp/Asn-tRNA-synth_IIb"/>
</dbReference>
<dbReference type="PANTHER" id="PTHR43450:SF4">
    <property type="entry name" value="ASPARTATE--TRNA LIGASE"/>
    <property type="match status" value="1"/>
</dbReference>
<dbReference type="PRINTS" id="PR01042">
    <property type="entry name" value="TRNASYNTHASP"/>
</dbReference>
<comment type="catalytic activity">
    <reaction evidence="10">
        <text>tRNA(Asp) + L-aspartate + ATP = L-aspartyl-tRNA(Asp) + AMP + diphosphate</text>
        <dbReference type="Rhea" id="RHEA:19649"/>
        <dbReference type="Rhea" id="RHEA-COMP:9660"/>
        <dbReference type="Rhea" id="RHEA-COMP:9678"/>
        <dbReference type="ChEBI" id="CHEBI:29991"/>
        <dbReference type="ChEBI" id="CHEBI:30616"/>
        <dbReference type="ChEBI" id="CHEBI:33019"/>
        <dbReference type="ChEBI" id="CHEBI:78442"/>
        <dbReference type="ChEBI" id="CHEBI:78516"/>
        <dbReference type="ChEBI" id="CHEBI:456215"/>
        <dbReference type="EC" id="6.1.1.12"/>
    </reaction>
</comment>
<dbReference type="Proteomes" id="UP000509510">
    <property type="component" value="Chromosome I"/>
</dbReference>
<dbReference type="KEGG" id="trg:TRUGW13939_01395"/>
<evidence type="ECO:0000313" key="12">
    <source>
        <dbReference type="EMBL" id="QKX54309.1"/>
    </source>
</evidence>
<dbReference type="GO" id="GO:0006422">
    <property type="term" value="P:aspartyl-tRNA aminoacylation"/>
    <property type="evidence" value="ECO:0007669"/>
    <property type="project" value="InterPro"/>
</dbReference>
<keyword evidence="4" id="KW-0963">Cytoplasm</keyword>
<dbReference type="GO" id="GO:0017101">
    <property type="term" value="C:aminoacyl-tRNA synthetase multienzyme complex"/>
    <property type="evidence" value="ECO:0007669"/>
    <property type="project" value="TreeGrafter"/>
</dbReference>
<evidence type="ECO:0000256" key="4">
    <source>
        <dbReference type="ARBA" id="ARBA00022490"/>
    </source>
</evidence>
<comment type="subcellular location">
    <subcellularLocation>
        <location evidence="1">Cytoplasm</location>
    </subcellularLocation>
</comment>
<keyword evidence="5" id="KW-0436">Ligase</keyword>
<proteinExistence type="inferred from homology"/>
<evidence type="ECO:0000256" key="8">
    <source>
        <dbReference type="ARBA" id="ARBA00022917"/>
    </source>
</evidence>
<evidence type="ECO:0000256" key="1">
    <source>
        <dbReference type="ARBA" id="ARBA00004496"/>
    </source>
</evidence>
<comment type="similarity">
    <text evidence="2">Belongs to the class-II aminoacyl-tRNA synthetase family. Type 2 subfamily.</text>
</comment>
<keyword evidence="8" id="KW-0648">Protein biosynthesis</keyword>
<dbReference type="InterPro" id="IPR045864">
    <property type="entry name" value="aa-tRNA-synth_II/BPL/LPL"/>
</dbReference>
<dbReference type="Gene3D" id="2.60.120.330">
    <property type="entry name" value="B-lactam Antibiotic, Isopenicillin N Synthase, Chain"/>
    <property type="match status" value="1"/>
</dbReference>
<feature type="domain" description="Aminoacyl-transfer RNA synthetases class-II family profile" evidence="11">
    <location>
        <begin position="407"/>
        <end position="719"/>
    </location>
</feature>
<evidence type="ECO:0000256" key="7">
    <source>
        <dbReference type="ARBA" id="ARBA00022840"/>
    </source>
</evidence>
<dbReference type="GO" id="GO:0003723">
    <property type="term" value="F:RNA binding"/>
    <property type="evidence" value="ECO:0007669"/>
    <property type="project" value="TreeGrafter"/>
</dbReference>
<dbReference type="EC" id="6.1.1.12" evidence="3"/>
<name>A0A7H8QK80_TALRU</name>
<dbReference type="Pfam" id="PF00152">
    <property type="entry name" value="tRNA-synt_2"/>
    <property type="match status" value="1"/>
</dbReference>
<accession>A0A7H8QK80</accession>
<evidence type="ECO:0000259" key="11">
    <source>
        <dbReference type="PROSITE" id="PS50862"/>
    </source>
</evidence>
<evidence type="ECO:0000256" key="3">
    <source>
        <dbReference type="ARBA" id="ARBA00012841"/>
    </source>
</evidence>
<evidence type="ECO:0000256" key="10">
    <source>
        <dbReference type="ARBA" id="ARBA00047904"/>
    </source>
</evidence>
<keyword evidence="7" id="KW-0067">ATP-binding</keyword>
<protein>
    <recommendedName>
        <fullName evidence="3">aspartate--tRNA ligase</fullName>
        <ecNumber evidence="3">6.1.1.12</ecNumber>
    </recommendedName>
</protein>
<keyword evidence="6" id="KW-0547">Nucleotide-binding</keyword>
<dbReference type="GO" id="GO:0005524">
    <property type="term" value="F:ATP binding"/>
    <property type="evidence" value="ECO:0007669"/>
    <property type="project" value="UniProtKB-KW"/>
</dbReference>
<keyword evidence="9" id="KW-0030">Aminoacyl-tRNA synthetase</keyword>
<dbReference type="GO" id="GO:0005829">
    <property type="term" value="C:cytosol"/>
    <property type="evidence" value="ECO:0007669"/>
    <property type="project" value="TreeGrafter"/>
</dbReference>
<keyword evidence="13" id="KW-1185">Reference proteome</keyword>
<dbReference type="InterPro" id="IPR006195">
    <property type="entry name" value="aa-tRNA-synth_II"/>
</dbReference>
<dbReference type="InterPro" id="IPR004364">
    <property type="entry name" value="Aa-tRNA-synt_II"/>
</dbReference>
<evidence type="ECO:0000256" key="2">
    <source>
        <dbReference type="ARBA" id="ARBA00005312"/>
    </source>
</evidence>
<evidence type="ECO:0000256" key="9">
    <source>
        <dbReference type="ARBA" id="ARBA00023146"/>
    </source>
</evidence>
<dbReference type="FunFam" id="3.30.930.10:FF:000214">
    <property type="entry name" value="Aspartate--tRNA(Asp/Asn) ligase"/>
    <property type="match status" value="1"/>
</dbReference>
<dbReference type="Pfam" id="PF03171">
    <property type="entry name" value="2OG-FeII_Oxy"/>
    <property type="match status" value="1"/>
</dbReference>
<dbReference type="Gene3D" id="3.30.930.10">
    <property type="entry name" value="Bira Bifunctional Protein, Domain 2"/>
    <property type="match status" value="1"/>
</dbReference>
<organism evidence="12 13">
    <name type="scientific">Talaromyces rugulosus</name>
    <name type="common">Penicillium rugulosum</name>
    <dbReference type="NCBI Taxonomy" id="121627"/>
    <lineage>
        <taxon>Eukaryota</taxon>
        <taxon>Fungi</taxon>
        <taxon>Dikarya</taxon>
        <taxon>Ascomycota</taxon>
        <taxon>Pezizomycotina</taxon>
        <taxon>Eurotiomycetes</taxon>
        <taxon>Eurotiomycetidae</taxon>
        <taxon>Eurotiales</taxon>
        <taxon>Trichocomaceae</taxon>
        <taxon>Talaromyces</taxon>
        <taxon>Talaromyces sect. Islandici</taxon>
    </lineage>
</organism>
<dbReference type="OrthoDB" id="372395at2759"/>
<dbReference type="SUPFAM" id="SSF51197">
    <property type="entry name" value="Clavaminate synthase-like"/>
    <property type="match status" value="1"/>
</dbReference>